<dbReference type="AlphaFoldDB" id="L7CLM6"/>
<gene>
    <name evidence="1" type="ORF">RBSWK_01583</name>
</gene>
<accession>L7CLM6</accession>
<dbReference type="Gene3D" id="2.60.120.10">
    <property type="entry name" value="Jelly Rolls"/>
    <property type="match status" value="1"/>
</dbReference>
<sequence>METQSAVLVDDCRYPTEIHSSLRTAVPMNESLVEFNSIAWDNFAPGAREKRVTRDNTSLRLLEFSPPFVEHDWCVKSHAGYVVDGRFSVQFRDRKESFVAGEGILLRGGDSNAHKAIVDQLVVLFLVETHVDG</sequence>
<dbReference type="InterPro" id="IPR014710">
    <property type="entry name" value="RmlC-like_jellyroll"/>
</dbReference>
<name>L7CLM6_RHOBT</name>
<evidence type="ECO:0000313" key="2">
    <source>
        <dbReference type="Proteomes" id="UP000010959"/>
    </source>
</evidence>
<protein>
    <submittedName>
        <fullName evidence="1">Uncharacterized protein</fullName>
    </submittedName>
</protein>
<reference evidence="1 2" key="1">
    <citation type="journal article" date="2013" name="Mar. Genomics">
        <title>Expression of sulfatases in Rhodopirellula baltica and the diversity of sulfatases in the genus Rhodopirellula.</title>
        <authorList>
            <person name="Wegner C.E."/>
            <person name="Richter-Heitmann T."/>
            <person name="Klindworth A."/>
            <person name="Klockow C."/>
            <person name="Richter M."/>
            <person name="Achstetter T."/>
            <person name="Glockner F.O."/>
            <person name="Harder J."/>
        </authorList>
    </citation>
    <scope>NUCLEOTIDE SEQUENCE [LARGE SCALE GENOMIC DNA]</scope>
    <source>
        <strain evidence="1 2">SWK14</strain>
    </source>
</reference>
<evidence type="ECO:0000313" key="1">
    <source>
        <dbReference type="EMBL" id="ELP34497.1"/>
    </source>
</evidence>
<comment type="caution">
    <text evidence="1">The sequence shown here is derived from an EMBL/GenBank/DDBJ whole genome shotgun (WGS) entry which is preliminary data.</text>
</comment>
<dbReference type="Proteomes" id="UP000010959">
    <property type="component" value="Unassembled WGS sequence"/>
</dbReference>
<dbReference type="EMBL" id="AMWG01000031">
    <property type="protein sequence ID" value="ELP34497.1"/>
    <property type="molecule type" value="Genomic_DNA"/>
</dbReference>
<dbReference type="PATRIC" id="fig|993516.3.peg.1684"/>
<proteinExistence type="predicted"/>
<organism evidence="1 2">
    <name type="scientific">Rhodopirellula baltica SWK14</name>
    <dbReference type="NCBI Taxonomy" id="993516"/>
    <lineage>
        <taxon>Bacteria</taxon>
        <taxon>Pseudomonadati</taxon>
        <taxon>Planctomycetota</taxon>
        <taxon>Planctomycetia</taxon>
        <taxon>Pirellulales</taxon>
        <taxon>Pirellulaceae</taxon>
        <taxon>Rhodopirellula</taxon>
    </lineage>
</organism>